<dbReference type="HOGENOM" id="CLU_199605_0_0_0"/>
<dbReference type="Proteomes" id="UP000008635">
    <property type="component" value="Chromosome"/>
</dbReference>
<evidence type="ECO:0000313" key="1">
    <source>
        <dbReference type="EMBL" id="ADV67087.1"/>
    </source>
</evidence>
<name>E8U7P8_DEIML</name>
<gene>
    <name evidence="1" type="ordered locus">Deima_1438</name>
</gene>
<dbReference type="EMBL" id="CP002454">
    <property type="protein sequence ID" value="ADV67087.1"/>
    <property type="molecule type" value="Genomic_DNA"/>
</dbReference>
<reference evidence="2" key="2">
    <citation type="submission" date="2011-01" db="EMBL/GenBank/DDBJ databases">
        <title>The complete genome of Deinococcus maricopensis DSM 21211.</title>
        <authorList>
            <consortium name="US DOE Joint Genome Institute (JGI-PGF)"/>
            <person name="Lucas S."/>
            <person name="Copeland A."/>
            <person name="Lapidus A."/>
            <person name="Goodwin L."/>
            <person name="Pitluck S."/>
            <person name="Kyrpides N."/>
            <person name="Mavromatis K."/>
            <person name="Pagani I."/>
            <person name="Ivanova N."/>
            <person name="Ovchinnikova G."/>
            <person name="Zeytun A."/>
            <person name="Detter J.C."/>
            <person name="Han C."/>
            <person name="Land M."/>
            <person name="Hauser L."/>
            <person name="Markowitz V."/>
            <person name="Cheng J.-F."/>
            <person name="Hugenholtz P."/>
            <person name="Woyke T."/>
            <person name="Wu D."/>
            <person name="Pukall R."/>
            <person name="Gehrich-Schroeter G."/>
            <person name="Brambilla E."/>
            <person name="Klenk H.-P."/>
            <person name="Eisen J.A."/>
        </authorList>
    </citation>
    <scope>NUCLEOTIDE SEQUENCE [LARGE SCALE GENOMIC DNA]</scope>
    <source>
        <strain evidence="2">DSM 21211 / LMG 22137 / NRRL B-23946 / LB-34</strain>
    </source>
</reference>
<dbReference type="OrthoDB" id="72893at2"/>
<organism evidence="1 2">
    <name type="scientific">Deinococcus maricopensis (strain DSM 21211 / LMG 22137 / NRRL B-23946 / LB-34)</name>
    <dbReference type="NCBI Taxonomy" id="709986"/>
    <lineage>
        <taxon>Bacteria</taxon>
        <taxon>Thermotogati</taxon>
        <taxon>Deinococcota</taxon>
        <taxon>Deinococci</taxon>
        <taxon>Deinococcales</taxon>
        <taxon>Deinococcaceae</taxon>
        <taxon>Deinococcus</taxon>
    </lineage>
</organism>
<dbReference type="KEGG" id="dmr:Deima_1438"/>
<keyword evidence="2" id="KW-1185">Reference proteome</keyword>
<dbReference type="AlphaFoldDB" id="E8U7P8"/>
<reference evidence="1 2" key="1">
    <citation type="journal article" date="2011" name="Stand. Genomic Sci.">
        <title>Complete genome sequence of Deinococcus maricopensis type strain (LB-34).</title>
        <authorList>
            <person name="Pukall R."/>
            <person name="Zeytun A."/>
            <person name="Lucas S."/>
            <person name="Lapidus A."/>
            <person name="Hammon N."/>
            <person name="Deshpande S."/>
            <person name="Nolan M."/>
            <person name="Cheng J.F."/>
            <person name="Pitluck S."/>
            <person name="Liolios K."/>
            <person name="Pagani I."/>
            <person name="Mikhailova N."/>
            <person name="Ivanova N."/>
            <person name="Mavromatis K."/>
            <person name="Pati A."/>
            <person name="Tapia R."/>
            <person name="Han C."/>
            <person name="Goodwin L."/>
            <person name="Chen A."/>
            <person name="Palaniappan K."/>
            <person name="Land M."/>
            <person name="Hauser L."/>
            <person name="Chang Y.J."/>
            <person name="Jeffries C.D."/>
            <person name="Brambilla E.M."/>
            <person name="Rohde M."/>
            <person name="Goker M."/>
            <person name="Detter J.C."/>
            <person name="Woyke T."/>
            <person name="Bristow J."/>
            <person name="Eisen J.A."/>
            <person name="Markowitz V."/>
            <person name="Hugenholtz P."/>
            <person name="Kyrpides N.C."/>
            <person name="Klenk H.P."/>
        </authorList>
    </citation>
    <scope>NUCLEOTIDE SEQUENCE [LARGE SCALE GENOMIC DNA]</scope>
    <source>
        <strain evidence="2">DSM 21211 / LMG 22137 / NRRL B-23946 / LB-34</strain>
    </source>
</reference>
<dbReference type="RefSeq" id="WP_013556592.1">
    <property type="nucleotide sequence ID" value="NC_014958.1"/>
</dbReference>
<accession>E8U7P8</accession>
<protein>
    <submittedName>
        <fullName evidence="1">Uncharacterized protein</fullName>
    </submittedName>
</protein>
<proteinExistence type="predicted"/>
<sequence length="68" mass="7690">MTTASHALSVRWVPGTMNEVQFMLGQALHRIHLSALHRTFGARSSDRLYLQGHMTVQVSSSELRTLLR</sequence>
<evidence type="ECO:0000313" key="2">
    <source>
        <dbReference type="Proteomes" id="UP000008635"/>
    </source>
</evidence>